<proteinExistence type="predicted"/>
<dbReference type="AlphaFoldDB" id="A0A6B0UF59"/>
<reference evidence="2" key="1">
    <citation type="submission" date="2019-12" db="EMBL/GenBank/DDBJ databases">
        <title>An insight into the sialome of adult female Ixodes ricinus ticks feeding for 6 days.</title>
        <authorList>
            <person name="Perner J."/>
            <person name="Ribeiro J.M.C."/>
        </authorList>
    </citation>
    <scope>NUCLEOTIDE SEQUENCE</scope>
    <source>
        <strain evidence="2">Semi-engorged</strain>
        <tissue evidence="2">Salivary glands</tissue>
    </source>
</reference>
<sequence length="101" mass="11213">MNWVLSMRRIEAGLICCLVISRRQATPGSNVGKTMDPYRWTSGSGRTLIVTCVTTPSVPSEPSTKWWTSGPPDRRGTWQLRSSTPLGVTRRTCTTRSSMLP</sequence>
<evidence type="ECO:0000313" key="2">
    <source>
        <dbReference type="EMBL" id="MXU88260.1"/>
    </source>
</evidence>
<dbReference type="EMBL" id="GIFC01006177">
    <property type="protein sequence ID" value="MXU88260.1"/>
    <property type="molecule type" value="Transcribed_RNA"/>
</dbReference>
<feature type="region of interest" description="Disordered" evidence="1">
    <location>
        <begin position="56"/>
        <end position="80"/>
    </location>
</feature>
<name>A0A6B0UF59_IXORI</name>
<feature type="compositionally biased region" description="Polar residues" evidence="1">
    <location>
        <begin position="56"/>
        <end position="67"/>
    </location>
</feature>
<accession>A0A6B0UF59</accession>
<organism evidence="2">
    <name type="scientific">Ixodes ricinus</name>
    <name type="common">Common tick</name>
    <name type="synonym">Acarus ricinus</name>
    <dbReference type="NCBI Taxonomy" id="34613"/>
    <lineage>
        <taxon>Eukaryota</taxon>
        <taxon>Metazoa</taxon>
        <taxon>Ecdysozoa</taxon>
        <taxon>Arthropoda</taxon>
        <taxon>Chelicerata</taxon>
        <taxon>Arachnida</taxon>
        <taxon>Acari</taxon>
        <taxon>Parasitiformes</taxon>
        <taxon>Ixodida</taxon>
        <taxon>Ixodoidea</taxon>
        <taxon>Ixodidae</taxon>
        <taxon>Ixodinae</taxon>
        <taxon>Ixodes</taxon>
    </lineage>
</organism>
<evidence type="ECO:0000256" key="1">
    <source>
        <dbReference type="SAM" id="MobiDB-lite"/>
    </source>
</evidence>
<protein>
    <submittedName>
        <fullName evidence="2">Putative secreted protein</fullName>
    </submittedName>
</protein>